<name>A0A6A8MGU6_9LACO</name>
<sequence length="171" mass="19259">MLAACFSEPDAFVLLDEPNNHLDLASRQQVAQYLREAKQGYIVVSHDRAFLNQVSDHVLALENQQVHLYRDDFAGYEQTKKDRDGFNQAKDRKLRREIKELDRSQKRLAAFANQAERGVRVKKGATAAEKAELRDKGFLSKRAAKVMKRSKERGPPQRGPAGGKTGSAGQH</sequence>
<feature type="compositionally biased region" description="Basic residues" evidence="2">
    <location>
        <begin position="142"/>
        <end position="151"/>
    </location>
</feature>
<dbReference type="PANTHER" id="PTHR42855:SF2">
    <property type="entry name" value="DRUG RESISTANCE ABC TRANSPORTER,ATP-BINDING PROTEIN"/>
    <property type="match status" value="1"/>
</dbReference>
<dbReference type="PANTHER" id="PTHR42855">
    <property type="entry name" value="ABC TRANSPORTER ATP-BINDING SUBUNIT"/>
    <property type="match status" value="1"/>
</dbReference>
<dbReference type="AlphaFoldDB" id="A0A6A8MGU6"/>
<evidence type="ECO:0000313" key="3">
    <source>
        <dbReference type="EMBL" id="MST87943.1"/>
    </source>
</evidence>
<evidence type="ECO:0000256" key="2">
    <source>
        <dbReference type="SAM" id="MobiDB-lite"/>
    </source>
</evidence>
<dbReference type="Proteomes" id="UP000438120">
    <property type="component" value="Unassembled WGS sequence"/>
</dbReference>
<dbReference type="GO" id="GO:0005524">
    <property type="term" value="F:ATP binding"/>
    <property type="evidence" value="ECO:0007669"/>
    <property type="project" value="UniProtKB-KW"/>
</dbReference>
<keyword evidence="4" id="KW-1185">Reference proteome</keyword>
<proteinExistence type="predicted"/>
<reference evidence="3 4" key="1">
    <citation type="submission" date="2019-08" db="EMBL/GenBank/DDBJ databases">
        <title>In-depth cultivation of the pig gut microbiome towards novel bacterial diversity and tailored functional studies.</title>
        <authorList>
            <person name="Wylensek D."/>
            <person name="Hitch T.C.A."/>
            <person name="Clavel T."/>
        </authorList>
    </citation>
    <scope>NUCLEOTIDE SEQUENCE [LARGE SCALE GENOMIC DNA]</scope>
    <source>
        <strain evidence="3 4">Bifido-178-WT-2B</strain>
    </source>
</reference>
<dbReference type="InterPro" id="IPR027417">
    <property type="entry name" value="P-loop_NTPase"/>
</dbReference>
<feature type="coiled-coil region" evidence="1">
    <location>
        <begin position="87"/>
        <end position="114"/>
    </location>
</feature>
<dbReference type="EMBL" id="VUMX01000052">
    <property type="protein sequence ID" value="MST87943.1"/>
    <property type="molecule type" value="Genomic_DNA"/>
</dbReference>
<gene>
    <name evidence="3" type="ORF">FYJ62_10085</name>
</gene>
<dbReference type="OrthoDB" id="9762369at2"/>
<feature type="compositionally biased region" description="Gly residues" evidence="2">
    <location>
        <begin position="160"/>
        <end position="171"/>
    </location>
</feature>
<dbReference type="InterPro" id="IPR051309">
    <property type="entry name" value="ABCF_ATPase"/>
</dbReference>
<evidence type="ECO:0000313" key="4">
    <source>
        <dbReference type="Proteomes" id="UP000438120"/>
    </source>
</evidence>
<organism evidence="3 4">
    <name type="scientific">Lactobacillus porci</name>
    <dbReference type="NCBI Taxonomy" id="2012477"/>
    <lineage>
        <taxon>Bacteria</taxon>
        <taxon>Bacillati</taxon>
        <taxon>Bacillota</taxon>
        <taxon>Bacilli</taxon>
        <taxon>Lactobacillales</taxon>
        <taxon>Lactobacillaceae</taxon>
        <taxon>Lactobacillus</taxon>
    </lineage>
</organism>
<keyword evidence="3" id="KW-0067">ATP-binding</keyword>
<keyword evidence="3" id="KW-0547">Nucleotide-binding</keyword>
<feature type="region of interest" description="Disordered" evidence="2">
    <location>
        <begin position="139"/>
        <end position="171"/>
    </location>
</feature>
<evidence type="ECO:0000256" key="1">
    <source>
        <dbReference type="SAM" id="Coils"/>
    </source>
</evidence>
<dbReference type="SUPFAM" id="SSF52540">
    <property type="entry name" value="P-loop containing nucleoside triphosphate hydrolases"/>
    <property type="match status" value="1"/>
</dbReference>
<comment type="caution">
    <text evidence="3">The sequence shown here is derived from an EMBL/GenBank/DDBJ whole genome shotgun (WGS) entry which is preliminary data.</text>
</comment>
<dbReference type="Gene3D" id="3.40.50.300">
    <property type="entry name" value="P-loop containing nucleotide triphosphate hydrolases"/>
    <property type="match status" value="1"/>
</dbReference>
<keyword evidence="1" id="KW-0175">Coiled coil</keyword>
<protein>
    <submittedName>
        <fullName evidence="3">ABC-F family ATP-binding cassette domain-containing protein</fullName>
    </submittedName>
</protein>
<accession>A0A6A8MGU6</accession>